<name>A0ABV9UC21_9ACTN</name>
<reference evidence="3" key="1">
    <citation type="journal article" date="2019" name="Int. J. Syst. Evol. Microbiol.">
        <title>The Global Catalogue of Microorganisms (GCM) 10K type strain sequencing project: providing services to taxonomists for standard genome sequencing and annotation.</title>
        <authorList>
            <consortium name="The Broad Institute Genomics Platform"/>
            <consortium name="The Broad Institute Genome Sequencing Center for Infectious Disease"/>
            <person name="Wu L."/>
            <person name="Ma J."/>
        </authorList>
    </citation>
    <scope>NUCLEOTIDE SEQUENCE [LARGE SCALE GENOMIC DNA]</scope>
    <source>
        <strain evidence="3">KLKA75</strain>
    </source>
</reference>
<protein>
    <submittedName>
        <fullName evidence="2">Uncharacterized protein</fullName>
    </submittedName>
</protein>
<dbReference type="RefSeq" id="WP_378263304.1">
    <property type="nucleotide sequence ID" value="NZ_JBHSIT010000014.1"/>
</dbReference>
<feature type="compositionally biased region" description="Polar residues" evidence="1">
    <location>
        <begin position="31"/>
        <end position="47"/>
    </location>
</feature>
<comment type="caution">
    <text evidence="2">The sequence shown here is derived from an EMBL/GenBank/DDBJ whole genome shotgun (WGS) entry which is preliminary data.</text>
</comment>
<feature type="region of interest" description="Disordered" evidence="1">
    <location>
        <begin position="28"/>
        <end position="48"/>
    </location>
</feature>
<dbReference type="EMBL" id="JBHSIT010000014">
    <property type="protein sequence ID" value="MFC4912910.1"/>
    <property type="molecule type" value="Genomic_DNA"/>
</dbReference>
<proteinExistence type="predicted"/>
<evidence type="ECO:0000256" key="1">
    <source>
        <dbReference type="SAM" id="MobiDB-lite"/>
    </source>
</evidence>
<organism evidence="2 3">
    <name type="scientific">Actinomadura gamaensis</name>
    <dbReference type="NCBI Taxonomy" id="1763541"/>
    <lineage>
        <taxon>Bacteria</taxon>
        <taxon>Bacillati</taxon>
        <taxon>Actinomycetota</taxon>
        <taxon>Actinomycetes</taxon>
        <taxon>Streptosporangiales</taxon>
        <taxon>Thermomonosporaceae</taxon>
        <taxon>Actinomadura</taxon>
    </lineage>
</organism>
<gene>
    <name evidence="2" type="ORF">ACFPCY_36815</name>
</gene>
<sequence length="75" mass="8170">MGLGWGTKLAFIVAKQYVDKVVKPEIRRQQAKQAGQPSKPAPSQQEVGDQLKQLGQWAVNELAKRQKATAKGGAK</sequence>
<evidence type="ECO:0000313" key="3">
    <source>
        <dbReference type="Proteomes" id="UP001595872"/>
    </source>
</evidence>
<dbReference type="Proteomes" id="UP001595872">
    <property type="component" value="Unassembled WGS sequence"/>
</dbReference>
<accession>A0ABV9UC21</accession>
<keyword evidence="3" id="KW-1185">Reference proteome</keyword>
<evidence type="ECO:0000313" key="2">
    <source>
        <dbReference type="EMBL" id="MFC4912910.1"/>
    </source>
</evidence>